<dbReference type="GO" id="GO:0032131">
    <property type="term" value="F:alkylated DNA binding"/>
    <property type="evidence" value="ECO:0007669"/>
    <property type="project" value="TreeGrafter"/>
</dbReference>
<dbReference type="InterPro" id="IPR011257">
    <property type="entry name" value="DNA_glycosylase"/>
</dbReference>
<dbReference type="EMBL" id="UOEK01000519">
    <property type="protein sequence ID" value="VAW09054.1"/>
    <property type="molecule type" value="Genomic_DNA"/>
</dbReference>
<sequence>MIAPARALAEMFPYFARCVDRNGVPPLWKRELGFGSLVHIILEQQVSLASAQAAFDRLARAVGRVTPETFLALTSDEARIVGFSRQKYGYCHGIAEQLIDAPEVLSVTGLSDDEAVAKLCKLRGVGPWTATVYLMFAGLRPDLWPHGDRALVVSMDNVLGLGGIPTYDDADVMAQAWAPQRTTAARILWHDYLGGVEYNERHGIASIYL</sequence>
<gene>
    <name evidence="4" type="ORF">MNBD_ACTINO02-2647</name>
</gene>
<accession>A0A3B0TKB3</accession>
<evidence type="ECO:0000256" key="2">
    <source>
        <dbReference type="ARBA" id="ARBA00023204"/>
    </source>
</evidence>
<proteinExistence type="predicted"/>
<dbReference type="Pfam" id="PF00730">
    <property type="entry name" value="HhH-GPD"/>
    <property type="match status" value="1"/>
</dbReference>
<organism evidence="4">
    <name type="scientific">hydrothermal vent metagenome</name>
    <dbReference type="NCBI Taxonomy" id="652676"/>
    <lineage>
        <taxon>unclassified sequences</taxon>
        <taxon>metagenomes</taxon>
        <taxon>ecological metagenomes</taxon>
    </lineage>
</organism>
<evidence type="ECO:0000259" key="3">
    <source>
        <dbReference type="SMART" id="SM00478"/>
    </source>
</evidence>
<dbReference type="InterPro" id="IPR051912">
    <property type="entry name" value="Alkylbase_DNA_Glycosylase/TA"/>
</dbReference>
<dbReference type="GO" id="GO:0008725">
    <property type="term" value="F:DNA-3-methyladenine glycosylase activity"/>
    <property type="evidence" value="ECO:0007669"/>
    <property type="project" value="TreeGrafter"/>
</dbReference>
<dbReference type="GO" id="GO:0006307">
    <property type="term" value="P:DNA alkylation repair"/>
    <property type="evidence" value="ECO:0007669"/>
    <property type="project" value="TreeGrafter"/>
</dbReference>
<dbReference type="GO" id="GO:0005737">
    <property type="term" value="C:cytoplasm"/>
    <property type="evidence" value="ECO:0007669"/>
    <property type="project" value="TreeGrafter"/>
</dbReference>
<dbReference type="GO" id="GO:0032993">
    <property type="term" value="C:protein-DNA complex"/>
    <property type="evidence" value="ECO:0007669"/>
    <property type="project" value="TreeGrafter"/>
</dbReference>
<dbReference type="PANTHER" id="PTHR43003:SF5">
    <property type="entry name" value="DNA-3-METHYLADENINE GLYCOSYLASE"/>
    <property type="match status" value="1"/>
</dbReference>
<dbReference type="GO" id="GO:0006285">
    <property type="term" value="P:base-excision repair, AP site formation"/>
    <property type="evidence" value="ECO:0007669"/>
    <property type="project" value="TreeGrafter"/>
</dbReference>
<dbReference type="CDD" id="cd00056">
    <property type="entry name" value="ENDO3c"/>
    <property type="match status" value="1"/>
</dbReference>
<reference evidence="4" key="1">
    <citation type="submission" date="2018-06" db="EMBL/GenBank/DDBJ databases">
        <authorList>
            <person name="Zhirakovskaya E."/>
        </authorList>
    </citation>
    <scope>NUCLEOTIDE SEQUENCE</scope>
</reference>
<dbReference type="SUPFAM" id="SSF48150">
    <property type="entry name" value="DNA-glycosylase"/>
    <property type="match status" value="1"/>
</dbReference>
<feature type="domain" description="HhH-GPD" evidence="3">
    <location>
        <begin position="42"/>
        <end position="193"/>
    </location>
</feature>
<dbReference type="InterPro" id="IPR003265">
    <property type="entry name" value="HhH-GPD_domain"/>
</dbReference>
<dbReference type="SMART" id="SM00478">
    <property type="entry name" value="ENDO3c"/>
    <property type="match status" value="1"/>
</dbReference>
<dbReference type="PANTHER" id="PTHR43003">
    <property type="entry name" value="DNA-3-METHYLADENINE GLYCOSYLASE"/>
    <property type="match status" value="1"/>
</dbReference>
<keyword evidence="1" id="KW-0227">DNA damage</keyword>
<dbReference type="GO" id="GO:0043916">
    <property type="term" value="F:DNA-7-methylguanine glycosylase activity"/>
    <property type="evidence" value="ECO:0007669"/>
    <property type="project" value="TreeGrafter"/>
</dbReference>
<protein>
    <recommendedName>
        <fullName evidence="3">HhH-GPD domain-containing protein</fullName>
    </recommendedName>
</protein>
<keyword evidence="2" id="KW-0234">DNA repair</keyword>
<dbReference type="Gene3D" id="1.10.1670.40">
    <property type="match status" value="1"/>
</dbReference>
<dbReference type="Gene3D" id="1.10.340.30">
    <property type="entry name" value="Hypothetical protein, domain 2"/>
    <property type="match status" value="1"/>
</dbReference>
<name>A0A3B0TKB3_9ZZZZ</name>
<evidence type="ECO:0000313" key="4">
    <source>
        <dbReference type="EMBL" id="VAW09054.1"/>
    </source>
</evidence>
<dbReference type="AlphaFoldDB" id="A0A3B0TKB3"/>
<evidence type="ECO:0000256" key="1">
    <source>
        <dbReference type="ARBA" id="ARBA00022763"/>
    </source>
</evidence>